<dbReference type="GO" id="GO:0003860">
    <property type="term" value="F:3-hydroxyisobutyryl-CoA hydrolase activity"/>
    <property type="evidence" value="ECO:0007669"/>
    <property type="project" value="UniProtKB-EC"/>
</dbReference>
<evidence type="ECO:0000256" key="2">
    <source>
        <dbReference type="ARBA" id="ARBA00011915"/>
    </source>
</evidence>
<feature type="compositionally biased region" description="Polar residues" evidence="4">
    <location>
        <begin position="18"/>
        <end position="27"/>
    </location>
</feature>
<dbReference type="PANTHER" id="PTHR43176:SF3">
    <property type="entry name" value="3-HYDROXYISOBUTYRYL-COA HYDROLASE, MITOCHONDRIAL"/>
    <property type="match status" value="1"/>
</dbReference>
<feature type="domain" description="Enoyl-CoA hydratase/isomerase" evidence="5">
    <location>
        <begin position="52"/>
        <end position="392"/>
    </location>
</feature>
<comment type="caution">
    <text evidence="6">The sequence shown here is derived from an EMBL/GenBank/DDBJ whole genome shotgun (WGS) entry which is preliminary data.</text>
</comment>
<name>A0A8H7A4N9_PLEOS</name>
<keyword evidence="7" id="KW-1185">Reference proteome</keyword>
<dbReference type="Pfam" id="PF16113">
    <property type="entry name" value="ECH_2"/>
    <property type="match status" value="1"/>
</dbReference>
<dbReference type="InterPro" id="IPR045004">
    <property type="entry name" value="ECH_dom"/>
</dbReference>
<dbReference type="CDD" id="cd06558">
    <property type="entry name" value="crotonase-like"/>
    <property type="match status" value="1"/>
</dbReference>
<dbReference type="PANTHER" id="PTHR43176">
    <property type="entry name" value="3-HYDROXYISOBUTYRYL-COA HYDROLASE-RELATED"/>
    <property type="match status" value="1"/>
</dbReference>
<evidence type="ECO:0000256" key="1">
    <source>
        <dbReference type="ARBA" id="ARBA00001709"/>
    </source>
</evidence>
<dbReference type="InterPro" id="IPR032259">
    <property type="entry name" value="HIBYL-CoA-H"/>
</dbReference>
<gene>
    <name evidence="6" type="ORF">PC9H_000923</name>
</gene>
<protein>
    <recommendedName>
        <fullName evidence="2">3-hydroxyisobutyryl-CoA hydrolase</fullName>
        <ecNumber evidence="2">3.1.2.4</ecNumber>
    </recommendedName>
</protein>
<sequence length="499" mass="54623">MLASSFKRMARNAAAASKRTQSISRHLTSMTSASSESSEQPPVLFESKLAMRKYTLNRPEKLNALDESMLDLLRPKIEEWNQSELCGSVVGSGVGRGFCAGGDVVNVVENAAEPSTRHKSIEFFQKEFETDYILAALKKPYVVIMDGFTMGGGVGLAVHAPFRVSTEKTVFAMPETKIGYCPDVGASYFLSRLDGEIGTYLGLTSQMLGGRDVFESGLATHYIPSRRVPVLLQRLEALESPSHDAINNVIEELSEERQPNESLPRLSGNVRSALDSAFGHNKVEDIMKDLEAFSMDGNTEIRAWAEETLAAMNMRSPTSLKVALEAIRKGKQLSLLEALNMELKIATAYCNGASPDFATGVRAVLVEKIKTRPAWSPSRLEDVSPADVAKFFSRDSAYLTSAPRLTLPGHLATTLSNPMQYALPSEEEIGSVVRGSHKSGGSKGLRLDELIARFEDLRGGKMGVKEKVTEVASRKCEVVDNADGNFVWLKWKYPAKRSA</sequence>
<dbReference type="OrthoDB" id="1737613at2759"/>
<dbReference type="Proteomes" id="UP000623687">
    <property type="component" value="Unassembled WGS sequence"/>
</dbReference>
<reference evidence="6" key="1">
    <citation type="submission" date="2019-07" db="EMBL/GenBank/DDBJ databases">
        <authorList>
            <person name="Palmer J.M."/>
        </authorList>
    </citation>
    <scope>NUCLEOTIDE SEQUENCE</scope>
    <source>
        <strain evidence="6">PC9</strain>
    </source>
</reference>
<dbReference type="NCBIfam" id="NF004127">
    <property type="entry name" value="PRK05617.1"/>
    <property type="match status" value="1"/>
</dbReference>
<evidence type="ECO:0000256" key="4">
    <source>
        <dbReference type="SAM" id="MobiDB-lite"/>
    </source>
</evidence>
<organism evidence="6 7">
    <name type="scientific">Pleurotus ostreatus</name>
    <name type="common">Oyster mushroom</name>
    <name type="synonym">White-rot fungus</name>
    <dbReference type="NCBI Taxonomy" id="5322"/>
    <lineage>
        <taxon>Eukaryota</taxon>
        <taxon>Fungi</taxon>
        <taxon>Dikarya</taxon>
        <taxon>Basidiomycota</taxon>
        <taxon>Agaricomycotina</taxon>
        <taxon>Agaricomycetes</taxon>
        <taxon>Agaricomycetidae</taxon>
        <taxon>Agaricales</taxon>
        <taxon>Pleurotineae</taxon>
        <taxon>Pleurotaceae</taxon>
        <taxon>Pleurotus</taxon>
    </lineage>
</organism>
<comment type="catalytic activity">
    <reaction evidence="1">
        <text>3-hydroxy-2-methylpropanoyl-CoA + H2O = 3-hydroxy-2-methylpropanoate + CoA + H(+)</text>
        <dbReference type="Rhea" id="RHEA:20888"/>
        <dbReference type="ChEBI" id="CHEBI:11805"/>
        <dbReference type="ChEBI" id="CHEBI:15377"/>
        <dbReference type="ChEBI" id="CHEBI:15378"/>
        <dbReference type="ChEBI" id="CHEBI:57287"/>
        <dbReference type="ChEBI" id="CHEBI:57340"/>
        <dbReference type="EC" id="3.1.2.4"/>
    </reaction>
</comment>
<accession>A0A8H7A4N9</accession>
<feature type="compositionally biased region" description="Low complexity" evidence="4">
    <location>
        <begin position="28"/>
        <end position="39"/>
    </location>
</feature>
<dbReference type="AlphaFoldDB" id="A0A8H7A4N9"/>
<dbReference type="RefSeq" id="XP_036636421.1">
    <property type="nucleotide sequence ID" value="XM_036770576.1"/>
</dbReference>
<evidence type="ECO:0000259" key="5">
    <source>
        <dbReference type="Pfam" id="PF16113"/>
    </source>
</evidence>
<dbReference type="EMBL" id="JACETU010000001">
    <property type="protein sequence ID" value="KAF7440577.1"/>
    <property type="molecule type" value="Genomic_DNA"/>
</dbReference>
<dbReference type="GeneID" id="59370764"/>
<keyword evidence="3" id="KW-0378">Hydrolase</keyword>
<dbReference type="EC" id="3.1.2.4" evidence="2"/>
<dbReference type="GO" id="GO:0005739">
    <property type="term" value="C:mitochondrion"/>
    <property type="evidence" value="ECO:0007669"/>
    <property type="project" value="TreeGrafter"/>
</dbReference>
<proteinExistence type="predicted"/>
<dbReference type="Gene3D" id="3.90.226.10">
    <property type="entry name" value="2-enoyl-CoA Hydratase, Chain A, domain 1"/>
    <property type="match status" value="1"/>
</dbReference>
<evidence type="ECO:0000256" key="3">
    <source>
        <dbReference type="ARBA" id="ARBA00022801"/>
    </source>
</evidence>
<dbReference type="InterPro" id="IPR029045">
    <property type="entry name" value="ClpP/crotonase-like_dom_sf"/>
</dbReference>
<dbReference type="SUPFAM" id="SSF52096">
    <property type="entry name" value="ClpP/crotonase"/>
    <property type="match status" value="1"/>
</dbReference>
<feature type="region of interest" description="Disordered" evidence="4">
    <location>
        <begin position="13"/>
        <end position="41"/>
    </location>
</feature>
<evidence type="ECO:0000313" key="6">
    <source>
        <dbReference type="EMBL" id="KAF7440577.1"/>
    </source>
</evidence>
<evidence type="ECO:0000313" key="7">
    <source>
        <dbReference type="Proteomes" id="UP000623687"/>
    </source>
</evidence>
<dbReference type="GO" id="GO:0006574">
    <property type="term" value="P:L-valine catabolic process"/>
    <property type="evidence" value="ECO:0007669"/>
    <property type="project" value="TreeGrafter"/>
</dbReference>
<dbReference type="VEuPathDB" id="FungiDB:PC9H_000923"/>